<organism evidence="1 2">
    <name type="scientific">Salmonella enterica subsp. arizonae</name>
    <dbReference type="NCBI Taxonomy" id="59203"/>
    <lineage>
        <taxon>Bacteria</taxon>
        <taxon>Pseudomonadati</taxon>
        <taxon>Pseudomonadota</taxon>
        <taxon>Gammaproteobacteria</taxon>
        <taxon>Enterobacterales</taxon>
        <taxon>Enterobacteriaceae</taxon>
        <taxon>Salmonella</taxon>
    </lineage>
</organism>
<dbReference type="Proteomes" id="UP000248731">
    <property type="component" value="Chromosome 1"/>
</dbReference>
<accession>A0A2X4TC02</accession>
<keyword evidence="2" id="KW-1185">Reference proteome</keyword>
<name>A0A2X4TC02_SALER</name>
<evidence type="ECO:0000313" key="1">
    <source>
        <dbReference type="EMBL" id="SQI24866.1"/>
    </source>
</evidence>
<dbReference type="EMBL" id="LS483466">
    <property type="protein sequence ID" value="SQI24866.1"/>
    <property type="molecule type" value="Genomic_DNA"/>
</dbReference>
<sequence length="64" mass="7583">MTRQNENYNRYLLSDWRPENPAFREIKGTYRQNKFMDFSKLFATGILYPEISGLSYTSQRGALP</sequence>
<protein>
    <submittedName>
        <fullName evidence="1">Nitrite extrusion protein 2</fullName>
    </submittedName>
</protein>
<reference evidence="1 2" key="1">
    <citation type="submission" date="2018-06" db="EMBL/GenBank/DDBJ databases">
        <authorList>
            <consortium name="Pathogen Informatics"/>
            <person name="Doyle S."/>
        </authorList>
    </citation>
    <scope>NUCLEOTIDE SEQUENCE [LARGE SCALE GENOMIC DNA]</scope>
    <source>
        <strain evidence="1 2">NCTC7307</strain>
    </source>
</reference>
<dbReference type="AlphaFoldDB" id="A0A2X4TC02"/>
<evidence type="ECO:0000313" key="2">
    <source>
        <dbReference type="Proteomes" id="UP000248731"/>
    </source>
</evidence>
<proteinExistence type="predicted"/>
<gene>
    <name evidence="1" type="primary">narU</name>
    <name evidence="1" type="ORF">NCTC7307_02895</name>
</gene>